<dbReference type="PANTHER" id="PTHR31223">
    <property type="entry name" value="LOG FAMILY PROTEIN YJL055W"/>
    <property type="match status" value="1"/>
</dbReference>
<proteinExistence type="predicted"/>
<dbReference type="PANTHER" id="PTHR31223:SF70">
    <property type="entry name" value="LOG FAMILY PROTEIN YJL055W"/>
    <property type="match status" value="1"/>
</dbReference>
<dbReference type="EMBL" id="KN880681">
    <property type="protein sequence ID" value="KIY63665.1"/>
    <property type="molecule type" value="Genomic_DNA"/>
</dbReference>
<dbReference type="SUPFAM" id="SSF102405">
    <property type="entry name" value="MCP/YpsA-like"/>
    <property type="match status" value="1"/>
</dbReference>
<protein>
    <recommendedName>
        <fullName evidence="3">Cytokinin riboside 5'-monophosphate phosphoribohydrolase</fullName>
    </recommendedName>
</protein>
<dbReference type="GO" id="GO:0005829">
    <property type="term" value="C:cytosol"/>
    <property type="evidence" value="ECO:0007669"/>
    <property type="project" value="TreeGrafter"/>
</dbReference>
<dbReference type="GO" id="GO:0009691">
    <property type="term" value="P:cytokinin biosynthetic process"/>
    <property type="evidence" value="ECO:0007669"/>
    <property type="project" value="InterPro"/>
</dbReference>
<evidence type="ECO:0008006" key="3">
    <source>
        <dbReference type="Google" id="ProtNLM"/>
    </source>
</evidence>
<name>A0A0D7B0D1_9AGAR</name>
<dbReference type="OrthoDB" id="414463at2759"/>
<organism evidence="1 2">
    <name type="scientific">Cylindrobasidium torrendii FP15055 ss-10</name>
    <dbReference type="NCBI Taxonomy" id="1314674"/>
    <lineage>
        <taxon>Eukaryota</taxon>
        <taxon>Fungi</taxon>
        <taxon>Dikarya</taxon>
        <taxon>Basidiomycota</taxon>
        <taxon>Agaricomycotina</taxon>
        <taxon>Agaricomycetes</taxon>
        <taxon>Agaricomycetidae</taxon>
        <taxon>Agaricales</taxon>
        <taxon>Marasmiineae</taxon>
        <taxon>Physalacriaceae</taxon>
        <taxon>Cylindrobasidium</taxon>
    </lineage>
</organism>
<dbReference type="NCBIfam" id="TIGR00730">
    <property type="entry name" value="Rossman fold protein, TIGR00730 family"/>
    <property type="match status" value="1"/>
</dbReference>
<evidence type="ECO:0000313" key="1">
    <source>
        <dbReference type="EMBL" id="KIY63665.1"/>
    </source>
</evidence>
<dbReference type="Proteomes" id="UP000054007">
    <property type="component" value="Unassembled WGS sequence"/>
</dbReference>
<dbReference type="InterPro" id="IPR005269">
    <property type="entry name" value="LOG"/>
</dbReference>
<dbReference type="STRING" id="1314674.A0A0D7B0D1"/>
<sequence>MSVAVYCGSSSGTKAVYTNAAISVGRALAKAQRRLIYGGGVNGIMGAVSKAVLLNGGSVTGVLPYAIAAGGGEGGRKKLAEHEGLTPEQRSMNERVMVHSMHERKVEMARRSVGFAGLPGGLGTFEEILEVATWTQLGIHRKRQLPPVLQVVDKVLTPDAAVVLLNVRGFYDPLRALIKKGVEEGFIMLSNAHIITFVDGPASYDAHDTYDWGSAMLTALEFWKGNDVTALFPGQWNDSSNENLKAT</sequence>
<gene>
    <name evidence="1" type="ORF">CYLTODRAFT_457921</name>
</gene>
<dbReference type="Pfam" id="PF03641">
    <property type="entry name" value="Lysine_decarbox"/>
    <property type="match status" value="1"/>
</dbReference>
<accession>A0A0D7B0D1</accession>
<evidence type="ECO:0000313" key="2">
    <source>
        <dbReference type="Proteomes" id="UP000054007"/>
    </source>
</evidence>
<dbReference type="InterPro" id="IPR031100">
    <property type="entry name" value="LOG_fam"/>
</dbReference>
<dbReference type="AlphaFoldDB" id="A0A0D7B0D1"/>
<dbReference type="GO" id="GO:0016799">
    <property type="term" value="F:hydrolase activity, hydrolyzing N-glycosyl compounds"/>
    <property type="evidence" value="ECO:0007669"/>
    <property type="project" value="TreeGrafter"/>
</dbReference>
<dbReference type="Gene3D" id="3.40.50.450">
    <property type="match status" value="1"/>
</dbReference>
<keyword evidence="2" id="KW-1185">Reference proteome</keyword>
<reference evidence="1 2" key="1">
    <citation type="journal article" date="2015" name="Fungal Genet. Biol.">
        <title>Evolution of novel wood decay mechanisms in Agaricales revealed by the genome sequences of Fistulina hepatica and Cylindrobasidium torrendii.</title>
        <authorList>
            <person name="Floudas D."/>
            <person name="Held B.W."/>
            <person name="Riley R."/>
            <person name="Nagy L.G."/>
            <person name="Koehler G."/>
            <person name="Ransdell A.S."/>
            <person name="Younus H."/>
            <person name="Chow J."/>
            <person name="Chiniquy J."/>
            <person name="Lipzen A."/>
            <person name="Tritt A."/>
            <person name="Sun H."/>
            <person name="Haridas S."/>
            <person name="LaButti K."/>
            <person name="Ohm R.A."/>
            <person name="Kues U."/>
            <person name="Blanchette R.A."/>
            <person name="Grigoriev I.V."/>
            <person name="Minto R.E."/>
            <person name="Hibbett D.S."/>
        </authorList>
    </citation>
    <scope>NUCLEOTIDE SEQUENCE [LARGE SCALE GENOMIC DNA]</scope>
    <source>
        <strain evidence="1 2">FP15055 ss-10</strain>
    </source>
</reference>